<reference evidence="5" key="1">
    <citation type="submission" date="2017-10" db="EMBL/GenBank/DDBJ databases">
        <authorList>
            <person name="Armitage A.D."/>
            <person name="Barbara D.J."/>
            <person name="Woodhall J.W."/>
            <person name="Sreenivasaprasad S."/>
            <person name="Lane C.R."/>
            <person name="Clarkson J.P."/>
            <person name="Harrison R.J."/>
        </authorList>
    </citation>
    <scope>NUCLEOTIDE SEQUENCE</scope>
    <source>
        <strain evidence="5">FERA 1164</strain>
    </source>
</reference>
<comment type="similarity">
    <text evidence="1">Belongs to the HscB family.</text>
</comment>
<dbReference type="PANTHER" id="PTHR14021">
    <property type="entry name" value="IRON-SULFUR CLUSTER CO-CHAPERONE PROTEIN HSCB"/>
    <property type="match status" value="1"/>
</dbReference>
<accession>A0AB37WPR6</accession>
<dbReference type="PANTHER" id="PTHR14021:SF15">
    <property type="entry name" value="IRON-SULFUR CLUSTER CO-CHAPERONE PROTEIN HSCB"/>
    <property type="match status" value="1"/>
</dbReference>
<feature type="domain" description="J" evidence="4">
    <location>
        <begin position="107"/>
        <end position="177"/>
    </location>
</feature>
<dbReference type="InterPro" id="IPR036386">
    <property type="entry name" value="HscB_C_sf"/>
</dbReference>
<evidence type="ECO:0000313" key="6">
    <source>
        <dbReference type="Proteomes" id="UP000292340"/>
    </source>
</evidence>
<dbReference type="GO" id="GO:0001671">
    <property type="term" value="F:ATPase activator activity"/>
    <property type="evidence" value="ECO:0007669"/>
    <property type="project" value="InterPro"/>
</dbReference>
<organism evidence="5 6">
    <name type="scientific">Alternaria tenuissima</name>
    <dbReference type="NCBI Taxonomy" id="119927"/>
    <lineage>
        <taxon>Eukaryota</taxon>
        <taxon>Fungi</taxon>
        <taxon>Dikarya</taxon>
        <taxon>Ascomycota</taxon>
        <taxon>Pezizomycotina</taxon>
        <taxon>Dothideomycetes</taxon>
        <taxon>Pleosporomycetidae</taxon>
        <taxon>Pleosporales</taxon>
        <taxon>Pleosporineae</taxon>
        <taxon>Pleosporaceae</taxon>
        <taxon>Alternaria</taxon>
        <taxon>Alternaria sect. Alternaria</taxon>
        <taxon>Alternaria alternata complex</taxon>
    </lineage>
</organism>
<dbReference type="Pfam" id="PF07743">
    <property type="entry name" value="HSCB_C"/>
    <property type="match status" value="1"/>
</dbReference>
<name>A0AB37WPR6_9PLEO</name>
<dbReference type="SUPFAM" id="SSF46565">
    <property type="entry name" value="Chaperone J-domain"/>
    <property type="match status" value="1"/>
</dbReference>
<evidence type="ECO:0000256" key="1">
    <source>
        <dbReference type="ARBA" id="ARBA00010476"/>
    </source>
</evidence>
<dbReference type="GO" id="GO:0044571">
    <property type="term" value="P:[2Fe-2S] cluster assembly"/>
    <property type="evidence" value="ECO:0007669"/>
    <property type="project" value="InterPro"/>
</dbReference>
<reference evidence="5" key="2">
    <citation type="journal article" date="2019" name="bioRxiv">
        <title>Genomics, evolutionary history and diagnostics of the Alternaria alternata species group including apple and Asian pear pathotypes.</title>
        <authorList>
            <person name="Armitage A.D."/>
            <person name="Cockerton H.M."/>
            <person name="Sreenivasaprasad S."/>
            <person name="Woodhall J.W."/>
            <person name="Lane C.R."/>
            <person name="Harrison R.J."/>
            <person name="Clarkson J.P."/>
        </authorList>
    </citation>
    <scope>NUCLEOTIDE SEQUENCE</scope>
    <source>
        <strain evidence="5">FERA 1164</strain>
    </source>
</reference>
<evidence type="ECO:0000256" key="3">
    <source>
        <dbReference type="SAM" id="MobiDB-lite"/>
    </source>
</evidence>
<dbReference type="CDD" id="cd06257">
    <property type="entry name" value="DnaJ"/>
    <property type="match status" value="1"/>
</dbReference>
<feature type="compositionally biased region" description="Polar residues" evidence="3">
    <location>
        <begin position="51"/>
        <end position="71"/>
    </location>
</feature>
<evidence type="ECO:0000259" key="4">
    <source>
        <dbReference type="SMART" id="SM00271"/>
    </source>
</evidence>
<evidence type="ECO:0000313" key="5">
    <source>
        <dbReference type="EMBL" id="RYN33468.1"/>
    </source>
</evidence>
<dbReference type="InterPro" id="IPR009073">
    <property type="entry name" value="HscB_oligo_C"/>
</dbReference>
<dbReference type="GO" id="GO:0051087">
    <property type="term" value="F:protein-folding chaperone binding"/>
    <property type="evidence" value="ECO:0007669"/>
    <property type="project" value="InterPro"/>
</dbReference>
<dbReference type="Gene3D" id="1.20.1280.20">
    <property type="entry name" value="HscB, C-terminal domain"/>
    <property type="match status" value="1"/>
</dbReference>
<dbReference type="Gene3D" id="1.10.287.110">
    <property type="entry name" value="DnaJ domain"/>
    <property type="match status" value="1"/>
</dbReference>
<dbReference type="EMBL" id="PDXB01000006">
    <property type="protein sequence ID" value="RYN33468.1"/>
    <property type="molecule type" value="Genomic_DNA"/>
</dbReference>
<dbReference type="Proteomes" id="UP000292340">
    <property type="component" value="Unassembled WGS sequence"/>
</dbReference>
<dbReference type="SMART" id="SM00271">
    <property type="entry name" value="DnaJ"/>
    <property type="match status" value="1"/>
</dbReference>
<dbReference type="AlphaFoldDB" id="A0AB37WPR6"/>
<sequence length="283" mass="31859">MDDVTGREWTRKSFAAALLEESRQLPNSLSPPPLSRTDCVRKHAHRPKDALTTSISSAQNPRIAYSGNNDTDIPRTTEPKTMSPLRTPHTDPGDIAQIAVDVFVVPQTHYSFFPNALPAGPPPDGPFAIDLSALKKEFLQLQARAHPDLHPQADKKRAEALSARINEAYKTLQNPLLRAQYLLSLRGIEVAEDETAKVDDPELLMEVLEARENIEEAESEEDLVEMRERNEERIAESTEIIDQAFKRDDLDAAKSEAVKLRYWVNIKESIENWEKGVPVVLQH</sequence>
<dbReference type="GO" id="GO:0051259">
    <property type="term" value="P:protein complex oligomerization"/>
    <property type="evidence" value="ECO:0007669"/>
    <property type="project" value="InterPro"/>
</dbReference>
<protein>
    <recommendedName>
        <fullName evidence="4">J domain-containing protein</fullName>
    </recommendedName>
</protein>
<gene>
    <name evidence="5" type="ORF">AA0115_g3407</name>
</gene>
<dbReference type="NCBIfam" id="TIGR00714">
    <property type="entry name" value="hscB"/>
    <property type="match status" value="1"/>
</dbReference>
<dbReference type="InterPro" id="IPR036869">
    <property type="entry name" value="J_dom_sf"/>
</dbReference>
<proteinExistence type="inferred from homology"/>
<feature type="region of interest" description="Disordered" evidence="3">
    <location>
        <begin position="22"/>
        <end position="88"/>
    </location>
</feature>
<keyword evidence="2" id="KW-0143">Chaperone</keyword>
<evidence type="ECO:0000256" key="2">
    <source>
        <dbReference type="ARBA" id="ARBA00023186"/>
    </source>
</evidence>
<dbReference type="GO" id="GO:0005739">
    <property type="term" value="C:mitochondrion"/>
    <property type="evidence" value="ECO:0007669"/>
    <property type="project" value="TreeGrafter"/>
</dbReference>
<dbReference type="InterPro" id="IPR004640">
    <property type="entry name" value="HscB"/>
</dbReference>
<comment type="caution">
    <text evidence="5">The sequence shown here is derived from an EMBL/GenBank/DDBJ whole genome shotgun (WGS) entry which is preliminary data.</text>
</comment>
<dbReference type="InterPro" id="IPR001623">
    <property type="entry name" value="DnaJ_domain"/>
</dbReference>
<dbReference type="SUPFAM" id="SSF47144">
    <property type="entry name" value="HSC20 (HSCB), C-terminal oligomerisation domain"/>
    <property type="match status" value="1"/>
</dbReference>